<protein>
    <submittedName>
        <fullName evidence="2">Putative ATPase, AAA-4</fullName>
    </submittedName>
</protein>
<dbReference type="InterPro" id="IPR038461">
    <property type="entry name" value="Schlafen_AlbA_2_dom_sf"/>
</dbReference>
<dbReference type="Gene3D" id="3.30.950.30">
    <property type="entry name" value="Schlafen, AAA domain"/>
    <property type="match status" value="1"/>
</dbReference>
<dbReference type="Proteomes" id="UP000008037">
    <property type="component" value="Chromosome"/>
</dbReference>
<dbReference type="InterPro" id="IPR007421">
    <property type="entry name" value="Schlafen_AlbA_2_dom"/>
</dbReference>
<dbReference type="InParanoid" id="K0IIR2"/>
<dbReference type="AlphaFoldDB" id="K0IIR2"/>
<feature type="domain" description="Schlafen AlbA-2" evidence="1">
    <location>
        <begin position="297"/>
        <end position="415"/>
    </location>
</feature>
<dbReference type="BioCyc" id="CNIT1237085:G1324-2911-MONOMER"/>
<reference evidence="2 3" key="1">
    <citation type="journal article" date="2012" name="Environ. Microbiol.">
        <title>The genome of the ammonia-oxidizing Candidatus Nitrososphaera gargensis: insights into metabolic versatility and environmental adaptations.</title>
        <authorList>
            <person name="Spang A."/>
            <person name="Poehlein A."/>
            <person name="Offre P."/>
            <person name="Zumbragel S."/>
            <person name="Haider S."/>
            <person name="Rychlik N."/>
            <person name="Nowka B."/>
            <person name="Schmeisser C."/>
            <person name="Lebedeva E.V."/>
            <person name="Rattei T."/>
            <person name="Bohm C."/>
            <person name="Schmid M."/>
            <person name="Galushko A."/>
            <person name="Hatzenpichler R."/>
            <person name="Weinmaier T."/>
            <person name="Daniel R."/>
            <person name="Schleper C."/>
            <person name="Spieck E."/>
            <person name="Streit W."/>
            <person name="Wagner M."/>
        </authorList>
    </citation>
    <scope>NUCLEOTIDE SEQUENCE [LARGE SCALE GENOMIC DNA]</scope>
    <source>
        <strain evidence="3">Ga9.2</strain>
    </source>
</reference>
<name>K0IIR2_NITGG</name>
<proteinExistence type="predicted"/>
<accession>K0IIR2</accession>
<organism evidence="2 3">
    <name type="scientific">Nitrososphaera gargensis (strain Ga9.2)</name>
    <dbReference type="NCBI Taxonomy" id="1237085"/>
    <lineage>
        <taxon>Archaea</taxon>
        <taxon>Nitrososphaerota</taxon>
        <taxon>Nitrososphaeria</taxon>
        <taxon>Nitrososphaerales</taxon>
        <taxon>Nitrososphaeraceae</taxon>
        <taxon>Nitrososphaera</taxon>
    </lineage>
</organism>
<dbReference type="EMBL" id="CP002408">
    <property type="protein sequence ID" value="AFU59830.1"/>
    <property type="molecule type" value="Genomic_DNA"/>
</dbReference>
<dbReference type="KEGG" id="nga:Ngar_c29110"/>
<evidence type="ECO:0000313" key="2">
    <source>
        <dbReference type="EMBL" id="AFU59830.1"/>
    </source>
</evidence>
<evidence type="ECO:0000259" key="1">
    <source>
        <dbReference type="Pfam" id="PF04326"/>
    </source>
</evidence>
<sequence length="437" mass="49462">MYGSTSIIAKFVSDYIIGRRSEYGGAILKVCYINVQGIPRPLMAKLELSYKDDAAHERNESTNDYGDFVMCSYKLNMDSVLSMLSSIASENSFDPPDKRPKLSFTQNADCYLLNSKSQYAWGYHQWPCLYATFKIPEFQINASYQVLAKRGLPLYPDMYVGITEFLDLSSSIGHHSNMYQMIVVVPDFKARIDRLVISGKKVSLTVESKSAPLENLVAKIYLAKGRQSYQSEDLSLSSSVVSTEVDFEPDIVTACILDNRDDVLDLREHHLDWTQYNEDVIVEMPSNQIIELIQRGENEKIEFKQTAGEDFLEPVVSFANAEGGMILLGVDNYGKIVGYNEDVDKLRDKLASRIRSNIQPSNIKFSVQRVELEGQTLDDKKQVVIAITIYSGQSKPYYLRDKGILIRHGASDRAITPAELDEIYARRGNNNNRSPWL</sequence>
<dbReference type="PANTHER" id="PTHR30595:SF6">
    <property type="entry name" value="SCHLAFEN ALBA-2 DOMAIN-CONTAINING PROTEIN"/>
    <property type="match status" value="1"/>
</dbReference>
<keyword evidence="3" id="KW-1185">Reference proteome</keyword>
<evidence type="ECO:0000313" key="3">
    <source>
        <dbReference type="Proteomes" id="UP000008037"/>
    </source>
</evidence>
<dbReference type="HOGENOM" id="CLU_626454_0_0_2"/>
<gene>
    <name evidence="2" type="ordered locus">Ngar_c29110</name>
</gene>
<dbReference type="Pfam" id="PF04326">
    <property type="entry name" value="SLFN_AlbA_2"/>
    <property type="match status" value="1"/>
</dbReference>
<dbReference type="PANTHER" id="PTHR30595">
    <property type="entry name" value="GLPR-RELATED TRANSCRIPTIONAL REPRESSOR"/>
    <property type="match status" value="1"/>
</dbReference>
<dbReference type="STRING" id="1237085.Ngar_c29110"/>